<dbReference type="InterPro" id="IPR043169">
    <property type="entry name" value="PMM_cap"/>
</dbReference>
<protein>
    <recommendedName>
        <fullName evidence="5">phosphomannomutase</fullName>
        <ecNumber evidence="5">5.4.2.8</ecNumber>
    </recommendedName>
</protein>
<comment type="subunit">
    <text evidence="4">Homodimer.</text>
</comment>
<comment type="subcellular location">
    <subcellularLocation>
        <location evidence="1">Cytoplasm</location>
    </subcellularLocation>
</comment>
<evidence type="ECO:0000256" key="6">
    <source>
        <dbReference type="ARBA" id="ARBA00022490"/>
    </source>
</evidence>
<comment type="pathway">
    <text evidence="2">Nucleotide-sugar biosynthesis; GDP-alpha-D-mannose biosynthesis; alpha-D-mannose 1-phosphate from D-fructose 6-phosphate: step 2/2.</text>
</comment>
<feature type="binding site" evidence="11">
    <location>
        <position position="175"/>
    </location>
    <ligand>
        <name>alpha-D-mannose 1-phosphate</name>
        <dbReference type="ChEBI" id="CHEBI:58409"/>
    </ligand>
</feature>
<feature type="active site" description="Nucleophile" evidence="10">
    <location>
        <position position="8"/>
    </location>
</feature>
<dbReference type="SUPFAM" id="SSF56784">
    <property type="entry name" value="HAD-like"/>
    <property type="match status" value="1"/>
</dbReference>
<dbReference type="PANTHER" id="PTHR10466:SF0">
    <property type="entry name" value="PHOSPHOMANNOMUTASE"/>
    <property type="match status" value="1"/>
</dbReference>
<evidence type="ECO:0000256" key="8">
    <source>
        <dbReference type="ARBA" id="ARBA00022842"/>
    </source>
</evidence>
<dbReference type="GO" id="GO:0016791">
    <property type="term" value="F:phosphatase activity"/>
    <property type="evidence" value="ECO:0007669"/>
    <property type="project" value="UniProtKB-ARBA"/>
</dbReference>
<proteinExistence type="inferred from homology"/>
<keyword evidence="6" id="KW-0963">Cytoplasm</keyword>
<comment type="similarity">
    <text evidence="3">Belongs to the eukaryotic PMM family.</text>
</comment>
<sequence>MKRLVAFDLDGTLAESKQMLTREMADLLARLLDIVDAAVISGGDWPQFRHQVAERLPVGTRRRGLWLMPTTGTKLYRHAGEWREVYAERFSDAERTAILAAFDQALGKASLPPEKIWGERIEDRGSQLTFSGLGQDAPLEAKAKWDPDRSKRTALQAELQRLLPDLSIRLGGTTSIDVTRRGIDKAHGLERLAGESGIPIADMLFVGDALYPGGNDEPARRTGIDAIQVRDPDETRTVIATIIACLHGQAPLPARPSPAGG</sequence>
<dbReference type="RefSeq" id="WP_167300729.1">
    <property type="nucleotide sequence ID" value="NZ_JAASQV010000003.1"/>
</dbReference>
<dbReference type="GO" id="GO:0005829">
    <property type="term" value="C:cytosol"/>
    <property type="evidence" value="ECO:0007669"/>
    <property type="project" value="TreeGrafter"/>
</dbReference>
<evidence type="ECO:0000256" key="4">
    <source>
        <dbReference type="ARBA" id="ARBA00011738"/>
    </source>
</evidence>
<dbReference type="GO" id="GO:0004615">
    <property type="term" value="F:phosphomannomutase activity"/>
    <property type="evidence" value="ECO:0007669"/>
    <property type="project" value="UniProtKB-EC"/>
</dbReference>
<dbReference type="InterPro" id="IPR023214">
    <property type="entry name" value="HAD_sf"/>
</dbReference>
<comment type="cofactor">
    <cofactor evidence="12">
        <name>Mg(2+)</name>
        <dbReference type="ChEBI" id="CHEBI:18420"/>
    </cofactor>
</comment>
<dbReference type="SFLD" id="SFLDS00003">
    <property type="entry name" value="Haloacid_Dehalogenase"/>
    <property type="match status" value="1"/>
</dbReference>
<dbReference type="InterPro" id="IPR005002">
    <property type="entry name" value="PMM"/>
</dbReference>
<dbReference type="Pfam" id="PF03332">
    <property type="entry name" value="PMM"/>
    <property type="match status" value="1"/>
</dbReference>
<feature type="binding site" evidence="12">
    <location>
        <position position="8"/>
    </location>
    <ligand>
        <name>Mg(2+)</name>
        <dbReference type="ChEBI" id="CHEBI:18420"/>
        <label>1</label>
    </ligand>
</feature>
<evidence type="ECO:0000256" key="3">
    <source>
        <dbReference type="ARBA" id="ARBA00009736"/>
    </source>
</evidence>
<evidence type="ECO:0000256" key="1">
    <source>
        <dbReference type="ARBA" id="ARBA00004496"/>
    </source>
</evidence>
<dbReference type="EMBL" id="JAASQV010000003">
    <property type="protein sequence ID" value="NIJ66383.1"/>
    <property type="molecule type" value="Genomic_DNA"/>
</dbReference>
<evidence type="ECO:0000256" key="5">
    <source>
        <dbReference type="ARBA" id="ARBA00012730"/>
    </source>
</evidence>
<dbReference type="Gene3D" id="3.30.1240.20">
    <property type="match status" value="1"/>
</dbReference>
<feature type="binding site" evidence="11">
    <location>
        <position position="177"/>
    </location>
    <ligand>
        <name>alpha-D-mannose 1-phosphate</name>
        <dbReference type="ChEBI" id="CHEBI:58409"/>
    </ligand>
</feature>
<dbReference type="GO" id="GO:0046872">
    <property type="term" value="F:metal ion binding"/>
    <property type="evidence" value="ECO:0007669"/>
    <property type="project" value="UniProtKB-KW"/>
</dbReference>
<dbReference type="GO" id="GO:0006013">
    <property type="term" value="P:mannose metabolic process"/>
    <property type="evidence" value="ECO:0007669"/>
    <property type="project" value="TreeGrafter"/>
</dbReference>
<dbReference type="PANTHER" id="PTHR10466">
    <property type="entry name" value="PHOSPHOMANNOMUTASE"/>
    <property type="match status" value="1"/>
</dbReference>
<dbReference type="AlphaFoldDB" id="A0A7X5V233"/>
<feature type="binding site" evidence="12">
    <location>
        <position position="10"/>
    </location>
    <ligand>
        <name>Mg(2+)</name>
        <dbReference type="ChEBI" id="CHEBI:18420"/>
        <label>1</label>
    </ligand>
</feature>
<evidence type="ECO:0000256" key="2">
    <source>
        <dbReference type="ARBA" id="ARBA00004699"/>
    </source>
</evidence>
<organism evidence="13 14">
    <name type="scientific">Sphingomonas leidyi</name>
    <dbReference type="NCBI Taxonomy" id="68569"/>
    <lineage>
        <taxon>Bacteria</taxon>
        <taxon>Pseudomonadati</taxon>
        <taxon>Pseudomonadota</taxon>
        <taxon>Alphaproteobacteria</taxon>
        <taxon>Sphingomonadales</taxon>
        <taxon>Sphingomonadaceae</taxon>
        <taxon>Sphingomonas</taxon>
    </lineage>
</organism>
<dbReference type="EC" id="5.4.2.8" evidence="5"/>
<keyword evidence="7 12" id="KW-0479">Metal-binding</keyword>
<reference evidence="13 14" key="1">
    <citation type="submission" date="2020-03" db="EMBL/GenBank/DDBJ databases">
        <title>Genomic Encyclopedia of Type Strains, Phase IV (KMG-IV): sequencing the most valuable type-strain genomes for metagenomic binning, comparative biology and taxonomic classification.</title>
        <authorList>
            <person name="Goeker M."/>
        </authorList>
    </citation>
    <scope>NUCLEOTIDE SEQUENCE [LARGE SCALE GENOMIC DNA]</scope>
    <source>
        <strain evidence="13 14">DSM 4733</strain>
    </source>
</reference>
<feature type="binding site" evidence="12">
    <location>
        <position position="208"/>
    </location>
    <ligand>
        <name>Mg(2+)</name>
        <dbReference type="ChEBI" id="CHEBI:18420"/>
        <label>1</label>
    </ligand>
</feature>
<evidence type="ECO:0000256" key="12">
    <source>
        <dbReference type="PIRSR" id="PIRSR605002-3"/>
    </source>
</evidence>
<evidence type="ECO:0000256" key="10">
    <source>
        <dbReference type="PIRSR" id="PIRSR605002-1"/>
    </source>
</evidence>
<dbReference type="SFLD" id="SFLDG01143">
    <property type="entry name" value="C2.B.3:_Phosphomannomutase_Lik"/>
    <property type="match status" value="1"/>
</dbReference>
<dbReference type="GO" id="GO:0009298">
    <property type="term" value="P:GDP-mannose biosynthetic process"/>
    <property type="evidence" value="ECO:0007669"/>
    <property type="project" value="UniProtKB-UniPathway"/>
</dbReference>
<feature type="binding site" evidence="11">
    <location>
        <position position="124"/>
    </location>
    <ligand>
        <name>alpha-D-mannose 1-phosphate</name>
        <dbReference type="ChEBI" id="CHEBI:58409"/>
    </ligand>
</feature>
<dbReference type="InterPro" id="IPR006379">
    <property type="entry name" value="HAD-SF_hydro_IIB"/>
</dbReference>
<dbReference type="NCBIfam" id="TIGR01484">
    <property type="entry name" value="HAD-SF-IIB"/>
    <property type="match status" value="1"/>
</dbReference>
<evidence type="ECO:0000256" key="9">
    <source>
        <dbReference type="ARBA" id="ARBA00023235"/>
    </source>
</evidence>
<dbReference type="InterPro" id="IPR036412">
    <property type="entry name" value="HAD-like_sf"/>
</dbReference>
<dbReference type="Proteomes" id="UP000564677">
    <property type="component" value="Unassembled WGS sequence"/>
</dbReference>
<evidence type="ECO:0000313" key="14">
    <source>
        <dbReference type="Proteomes" id="UP000564677"/>
    </source>
</evidence>
<evidence type="ECO:0000256" key="11">
    <source>
        <dbReference type="PIRSR" id="PIRSR605002-2"/>
    </source>
</evidence>
<dbReference type="UniPathway" id="UPA00126">
    <property type="reaction ID" value="UER00424"/>
</dbReference>
<keyword evidence="8 12" id="KW-0460">Magnesium</keyword>
<comment type="caution">
    <text evidence="13">The sequence shown here is derived from an EMBL/GenBank/DDBJ whole genome shotgun (WGS) entry which is preliminary data.</text>
</comment>
<accession>A0A7X5V233</accession>
<dbReference type="Gene3D" id="3.40.50.1000">
    <property type="entry name" value="HAD superfamily/HAD-like"/>
    <property type="match status" value="1"/>
</dbReference>
<gene>
    <name evidence="13" type="ORF">FHR20_003356</name>
</gene>
<evidence type="ECO:0000256" key="7">
    <source>
        <dbReference type="ARBA" id="ARBA00022723"/>
    </source>
</evidence>
<evidence type="ECO:0000313" key="13">
    <source>
        <dbReference type="EMBL" id="NIJ66383.1"/>
    </source>
</evidence>
<feature type="active site" description="Proton donor/acceptor" evidence="10">
    <location>
        <position position="10"/>
    </location>
</feature>
<dbReference type="SFLD" id="SFLDG01140">
    <property type="entry name" value="C2.B:_Phosphomannomutase_and_P"/>
    <property type="match status" value="1"/>
</dbReference>
<dbReference type="GO" id="GO:0006487">
    <property type="term" value="P:protein N-linked glycosylation"/>
    <property type="evidence" value="ECO:0007669"/>
    <property type="project" value="TreeGrafter"/>
</dbReference>
<keyword evidence="14" id="KW-1185">Reference proteome</keyword>
<name>A0A7X5V233_9SPHN</name>
<keyword evidence="9" id="KW-0413">Isomerase</keyword>